<keyword evidence="8" id="KW-1185">Reference proteome</keyword>
<dbReference type="AlphaFoldDB" id="A0A239BWL7"/>
<comment type="similarity">
    <text evidence="2 6">Belongs to the RdgC family.</text>
</comment>
<keyword evidence="5 6" id="KW-0233">DNA recombination</keyword>
<evidence type="ECO:0000256" key="5">
    <source>
        <dbReference type="ARBA" id="ARBA00023172"/>
    </source>
</evidence>
<dbReference type="GO" id="GO:0000018">
    <property type="term" value="P:regulation of DNA recombination"/>
    <property type="evidence" value="ECO:0007669"/>
    <property type="project" value="TreeGrafter"/>
</dbReference>
<dbReference type="Proteomes" id="UP000198284">
    <property type="component" value="Unassembled WGS sequence"/>
</dbReference>
<dbReference type="GO" id="GO:0005737">
    <property type="term" value="C:cytoplasm"/>
    <property type="evidence" value="ECO:0007669"/>
    <property type="project" value="UniProtKB-UniRule"/>
</dbReference>
<comment type="function">
    <text evidence="6">May be involved in recombination.</text>
</comment>
<evidence type="ECO:0000256" key="4">
    <source>
        <dbReference type="ARBA" id="ARBA00022490"/>
    </source>
</evidence>
<dbReference type="RefSeq" id="WP_089397374.1">
    <property type="nucleotide sequence ID" value="NZ_FZOT01000001.1"/>
</dbReference>
<dbReference type="PANTHER" id="PTHR38103:SF1">
    <property type="entry name" value="RECOMBINATION-ASSOCIATED PROTEIN RDGC"/>
    <property type="match status" value="1"/>
</dbReference>
<dbReference type="GO" id="GO:0043590">
    <property type="term" value="C:bacterial nucleoid"/>
    <property type="evidence" value="ECO:0007669"/>
    <property type="project" value="TreeGrafter"/>
</dbReference>
<sequence length="314" mass="34699">MWFKNLQIYRLSAPWTVVGDALEAALAKQAFAPCSSADMETRGWVSPRNNGMLSHTVNRQILLQLGTERKLLPSSVINQVSKERAAELEEQQGFKPGRKQMKEIKEQVADELLPRAFSIRRSTSVWIDPVNNWLVVDAASPAKADEVFKTLLKCLDQLPVGTLRVARSPVAAMTDWLAADEAPYNFTVDQDTELRASSQDKATVRYVRHTLEADDVRRHIAAGKQCTRLAMTWNDRVSIVLTESLAIKRVAPLDVLKENNDSTTQNDEERFDTDFALMTGELGKLLNDLVDALGGEVPEGALAAPAASGEKLAA</sequence>
<dbReference type="GO" id="GO:0003690">
    <property type="term" value="F:double-stranded DNA binding"/>
    <property type="evidence" value="ECO:0007669"/>
    <property type="project" value="TreeGrafter"/>
</dbReference>
<name>A0A239BWL7_9BURK</name>
<accession>A0A239BWL7</accession>
<dbReference type="InterPro" id="IPR007476">
    <property type="entry name" value="RdgC"/>
</dbReference>
<organism evidence="7 8">
    <name type="scientific">Noviherbaspirillum humi</name>
    <dbReference type="NCBI Taxonomy" id="1688639"/>
    <lineage>
        <taxon>Bacteria</taxon>
        <taxon>Pseudomonadati</taxon>
        <taxon>Pseudomonadota</taxon>
        <taxon>Betaproteobacteria</taxon>
        <taxon>Burkholderiales</taxon>
        <taxon>Oxalobacteraceae</taxon>
        <taxon>Noviherbaspirillum</taxon>
    </lineage>
</organism>
<dbReference type="Pfam" id="PF04381">
    <property type="entry name" value="RdgC"/>
    <property type="match status" value="1"/>
</dbReference>
<dbReference type="EMBL" id="FZOT01000001">
    <property type="protein sequence ID" value="SNS12296.1"/>
    <property type="molecule type" value="Genomic_DNA"/>
</dbReference>
<evidence type="ECO:0000313" key="7">
    <source>
        <dbReference type="EMBL" id="SNS12296.1"/>
    </source>
</evidence>
<dbReference type="HAMAP" id="MF_00194">
    <property type="entry name" value="RdgC"/>
    <property type="match status" value="1"/>
</dbReference>
<evidence type="ECO:0000256" key="6">
    <source>
        <dbReference type="HAMAP-Rule" id="MF_00194"/>
    </source>
</evidence>
<dbReference type="GO" id="GO:0006310">
    <property type="term" value="P:DNA recombination"/>
    <property type="evidence" value="ECO:0007669"/>
    <property type="project" value="UniProtKB-UniRule"/>
</dbReference>
<evidence type="ECO:0000256" key="2">
    <source>
        <dbReference type="ARBA" id="ARBA00008657"/>
    </source>
</evidence>
<proteinExistence type="inferred from homology"/>
<comment type="subcellular location">
    <subcellularLocation>
        <location evidence="1 6">Cytoplasm</location>
        <location evidence="1 6">Nucleoid</location>
    </subcellularLocation>
</comment>
<keyword evidence="4 6" id="KW-0963">Cytoplasm</keyword>
<dbReference type="PANTHER" id="PTHR38103">
    <property type="entry name" value="RECOMBINATION-ASSOCIATED PROTEIN RDGC"/>
    <property type="match status" value="1"/>
</dbReference>
<evidence type="ECO:0000256" key="3">
    <source>
        <dbReference type="ARBA" id="ARBA00022296"/>
    </source>
</evidence>
<evidence type="ECO:0000313" key="8">
    <source>
        <dbReference type="Proteomes" id="UP000198284"/>
    </source>
</evidence>
<reference evidence="7 8" key="1">
    <citation type="submission" date="2017-06" db="EMBL/GenBank/DDBJ databases">
        <authorList>
            <person name="Kim H.J."/>
            <person name="Triplett B.A."/>
        </authorList>
    </citation>
    <scope>NUCLEOTIDE SEQUENCE [LARGE SCALE GENOMIC DNA]</scope>
    <source>
        <strain evidence="7 8">U15</strain>
    </source>
</reference>
<protein>
    <recommendedName>
        <fullName evidence="3 6">Recombination-associated protein RdgC</fullName>
    </recommendedName>
</protein>
<gene>
    <name evidence="6" type="primary">rdgC</name>
    <name evidence="7" type="ORF">SAMN06265795_101129</name>
</gene>
<dbReference type="OrthoDB" id="5290530at2"/>
<dbReference type="NCBIfam" id="NF001464">
    <property type="entry name" value="PRK00321.1-5"/>
    <property type="match status" value="1"/>
</dbReference>
<evidence type="ECO:0000256" key="1">
    <source>
        <dbReference type="ARBA" id="ARBA00004453"/>
    </source>
</evidence>
<dbReference type="NCBIfam" id="NF001463">
    <property type="entry name" value="PRK00321.1-4"/>
    <property type="match status" value="1"/>
</dbReference>